<evidence type="ECO:0000313" key="1">
    <source>
        <dbReference type="EMBL" id="RQD75864.1"/>
    </source>
</evidence>
<organism evidence="1 2">
    <name type="scientific">Candidatus Syntrophonatronum acetioxidans</name>
    <dbReference type="NCBI Taxonomy" id="1795816"/>
    <lineage>
        <taxon>Bacteria</taxon>
        <taxon>Bacillati</taxon>
        <taxon>Bacillota</taxon>
        <taxon>Clostridia</taxon>
        <taxon>Eubacteriales</taxon>
        <taxon>Syntrophomonadaceae</taxon>
        <taxon>Candidatus Syntrophonatronum</taxon>
    </lineage>
</organism>
<evidence type="ECO:0000313" key="2">
    <source>
        <dbReference type="Proteomes" id="UP000285138"/>
    </source>
</evidence>
<dbReference type="AlphaFoldDB" id="A0A424YEF2"/>
<sequence length="189" mass="21706">MLEKACSLISEEYETFLPFKLRSITIEGRIIKAALEILNSHLHGTMPQNSRNDIRKRTTDGLDLRLKEALATDLRMANIISDVLARAQISEIGRVENPATGRMVKGTRLKENWCWSKAPENELQSLVSSKKVRKRKGGSYKAHRVVIFEDKNNYLHSTPVREFIHWLEPLLDKDNLRHLPPQQKGAKIK</sequence>
<protein>
    <submittedName>
        <fullName evidence="1">Uncharacterized protein</fullName>
    </submittedName>
</protein>
<name>A0A424YEF2_9FIRM</name>
<comment type="caution">
    <text evidence="1">The sequence shown here is derived from an EMBL/GenBank/DDBJ whole genome shotgun (WGS) entry which is preliminary data.</text>
</comment>
<proteinExistence type="predicted"/>
<accession>A0A424YEF2</accession>
<dbReference type="Proteomes" id="UP000285138">
    <property type="component" value="Unassembled WGS sequence"/>
</dbReference>
<dbReference type="EMBL" id="QZAA01000138">
    <property type="protein sequence ID" value="RQD75864.1"/>
    <property type="molecule type" value="Genomic_DNA"/>
</dbReference>
<reference evidence="1 2" key="1">
    <citation type="submission" date="2018-08" db="EMBL/GenBank/DDBJ databases">
        <title>The metabolism and importance of syntrophic acetate oxidation coupled to methane or sulfide production in haloalkaline environments.</title>
        <authorList>
            <person name="Timmers P.H.A."/>
            <person name="Vavourakis C.D."/>
            <person name="Sorokin D.Y."/>
            <person name="Sinninghe Damste J.S."/>
            <person name="Muyzer G."/>
            <person name="Stams A.J.M."/>
            <person name="Plugge C.M."/>
        </authorList>
    </citation>
    <scope>NUCLEOTIDE SEQUENCE [LARGE SCALE GENOMIC DNA]</scope>
    <source>
        <strain evidence="1">MSAO_Bac1</strain>
    </source>
</reference>
<gene>
    <name evidence="1" type="ORF">D5R97_05370</name>
</gene>